<proteinExistence type="predicted"/>
<evidence type="ECO:0000313" key="1">
    <source>
        <dbReference type="EMBL" id="ELR67242.1"/>
    </source>
</evidence>
<dbReference type="PATRIC" id="fig|1056511.3.peg.813"/>
<dbReference type="Proteomes" id="UP000011134">
    <property type="component" value="Unassembled WGS sequence"/>
</dbReference>
<name>L8JIJ6_9GAMM</name>
<gene>
    <name evidence="1" type="ORF">C942_02751</name>
</gene>
<sequence length="479" mass="52492">MNPSSVGNASAQVPLQDFMKYAKDSETRLLAKDGTVVKADSKIDDIHSLVSSSKADQLKQENKITGQAFKDALVREHSTDGRDAFSPLEYNLRKGEPITRRNVQEVKQVLQQLKISPDSYKCLQDCFKTAGKDPRMIALLEDYKPGCFDGKVKKLGKEHVVKPATDVLNDTREGKVGKTALKAVKYVPVIGNFVSIADKCVTANNECDKELFAGRIGELAENDETRNSFAHNLTDVLYEGHEKQARKAMFSTAVDFIFMPLGAINMGPAGKVGIKPIVNSAVDATVTNTVGNMAAKQAYSLGLKGAKTAVNYVAPEAANKDDSYKRIEIGILPHMEATHNDKEKSFDFTDVNVVRALLRYLGPAEDKVMTEGEAGFQPKDQDKELELNRMVLKTMLGSSTSEDLVFGEKTGKASDKALLSLMNDMDGVLGKVIHGVNTGESPKFPGRGEELNQQFEAVKADGVPSYLRMLYLSEGWMRP</sequence>
<dbReference type="AlphaFoldDB" id="L8JIJ6"/>
<accession>L8JIJ6</accession>
<dbReference type="TCDB" id="1.C.87.1.3">
    <property type="family name" value="the channel-forming vibrio type iii secretion effector, vopq (vopq) family"/>
</dbReference>
<dbReference type="RefSeq" id="WP_007462698.1">
    <property type="nucleotide sequence ID" value="NZ_AMZO01000003.1"/>
</dbReference>
<evidence type="ECO:0000313" key="2">
    <source>
        <dbReference type="Proteomes" id="UP000011134"/>
    </source>
</evidence>
<organism evidence="1 2">
    <name type="scientific">Photobacterium marinum</name>
    <dbReference type="NCBI Taxonomy" id="1056511"/>
    <lineage>
        <taxon>Bacteria</taxon>
        <taxon>Pseudomonadati</taxon>
        <taxon>Pseudomonadota</taxon>
        <taxon>Gammaproteobacteria</taxon>
        <taxon>Vibrionales</taxon>
        <taxon>Vibrionaceae</taxon>
        <taxon>Photobacterium</taxon>
    </lineage>
</organism>
<keyword evidence="2" id="KW-1185">Reference proteome</keyword>
<dbReference type="EMBL" id="AMZO01000003">
    <property type="protein sequence ID" value="ELR67242.1"/>
    <property type="molecule type" value="Genomic_DNA"/>
</dbReference>
<protein>
    <submittedName>
        <fullName evidence="1">Uncharacterized protein</fullName>
    </submittedName>
</protein>
<dbReference type="OrthoDB" id="5808327at2"/>
<comment type="caution">
    <text evidence="1">The sequence shown here is derived from an EMBL/GenBank/DDBJ whole genome shotgun (WGS) entry which is preliminary data.</text>
</comment>
<reference evidence="1 2" key="1">
    <citation type="submission" date="2012-12" db="EMBL/GenBank/DDBJ databases">
        <title>Genome Assembly of Photobacterium sp. AK15.</title>
        <authorList>
            <person name="Khatri I."/>
            <person name="Vaidya B."/>
            <person name="Srinivas T.N.R."/>
            <person name="Subramanian S."/>
            <person name="Pinnaka A."/>
        </authorList>
    </citation>
    <scope>NUCLEOTIDE SEQUENCE [LARGE SCALE GENOMIC DNA]</scope>
    <source>
        <strain evidence="1 2">AK15</strain>
    </source>
</reference>